<dbReference type="PRINTS" id="PR00039">
    <property type="entry name" value="HTHLYSR"/>
</dbReference>
<dbReference type="PANTHER" id="PTHR30126:SF40">
    <property type="entry name" value="HTH-TYPE TRANSCRIPTIONAL REGULATOR GLTR"/>
    <property type="match status" value="1"/>
</dbReference>
<dbReference type="InterPro" id="IPR000847">
    <property type="entry name" value="LysR_HTH_N"/>
</dbReference>
<dbReference type="EMBL" id="CP061538">
    <property type="protein sequence ID" value="QNV41027.1"/>
    <property type="molecule type" value="Genomic_DNA"/>
</dbReference>
<organism evidence="6 7">
    <name type="scientific">Rothia amarae</name>
    <dbReference type="NCBI Taxonomy" id="169480"/>
    <lineage>
        <taxon>Bacteria</taxon>
        <taxon>Bacillati</taxon>
        <taxon>Actinomycetota</taxon>
        <taxon>Actinomycetes</taxon>
        <taxon>Micrococcales</taxon>
        <taxon>Micrococcaceae</taxon>
        <taxon>Rothia</taxon>
    </lineage>
</organism>
<dbReference type="Gene3D" id="1.10.10.10">
    <property type="entry name" value="Winged helix-like DNA-binding domain superfamily/Winged helix DNA-binding domain"/>
    <property type="match status" value="1"/>
</dbReference>
<keyword evidence="7" id="KW-1185">Reference proteome</keyword>
<evidence type="ECO:0000313" key="7">
    <source>
        <dbReference type="Proteomes" id="UP000516421"/>
    </source>
</evidence>
<gene>
    <name evidence="6" type="ORF">IDM48_07405</name>
</gene>
<dbReference type="SUPFAM" id="SSF46785">
    <property type="entry name" value="Winged helix' DNA-binding domain"/>
    <property type="match status" value="1"/>
</dbReference>
<dbReference type="Proteomes" id="UP000516421">
    <property type="component" value="Chromosome"/>
</dbReference>
<accession>A0A7H2BMY1</accession>
<dbReference type="AlphaFoldDB" id="A0A7H2BMY1"/>
<keyword evidence="2" id="KW-0805">Transcription regulation</keyword>
<dbReference type="Pfam" id="PF03466">
    <property type="entry name" value="LysR_substrate"/>
    <property type="match status" value="1"/>
</dbReference>
<evidence type="ECO:0000256" key="4">
    <source>
        <dbReference type="ARBA" id="ARBA00023163"/>
    </source>
</evidence>
<dbReference type="PANTHER" id="PTHR30126">
    <property type="entry name" value="HTH-TYPE TRANSCRIPTIONAL REGULATOR"/>
    <property type="match status" value="1"/>
</dbReference>
<reference evidence="6 7" key="1">
    <citation type="submission" date="2020-09" db="EMBL/GenBank/DDBJ databases">
        <title>Investigation of environmental microbe.</title>
        <authorList>
            <person name="Ou Y."/>
            <person name="Kang Q."/>
        </authorList>
    </citation>
    <scope>NUCLEOTIDE SEQUENCE [LARGE SCALE GENOMIC DNA]</scope>
    <source>
        <strain evidence="6 7">KJZ-9</strain>
    </source>
</reference>
<evidence type="ECO:0000256" key="3">
    <source>
        <dbReference type="ARBA" id="ARBA00023125"/>
    </source>
</evidence>
<dbReference type="SUPFAM" id="SSF53850">
    <property type="entry name" value="Periplasmic binding protein-like II"/>
    <property type="match status" value="1"/>
</dbReference>
<dbReference type="Pfam" id="PF00126">
    <property type="entry name" value="HTH_1"/>
    <property type="match status" value="1"/>
</dbReference>
<dbReference type="PROSITE" id="PS50931">
    <property type="entry name" value="HTH_LYSR"/>
    <property type="match status" value="1"/>
</dbReference>
<comment type="similarity">
    <text evidence="1">Belongs to the LysR transcriptional regulatory family.</text>
</comment>
<sequence>MLLEIHERGTLTAAAKTLHLTSSAISQQISVLEKEAGTALIQKVGRGVQLTTAGLVLVEGARRVLEEFDSMKTRVESLTGEARGTVRIAIFQSASLALLPAALEYLQKNHPAVQLHAMQIEPEIGLNLTKSRQFDLTIAETYPNHFIPEIPELSYELLTEDRLNIIAPQATDAEELTEAQNLRWVFENTGNTSRQWAINLCRASGFEPRVDFDIDDVITHLHLVRAGYAAAIVPQFIVQSSGGLNGVKILRTPEEHFRKIYMVTRRESQDQLSIGAVRDALKWAAHRDAEV</sequence>
<proteinExistence type="inferred from homology"/>
<dbReference type="InterPro" id="IPR036388">
    <property type="entry name" value="WH-like_DNA-bd_sf"/>
</dbReference>
<dbReference type="InterPro" id="IPR005119">
    <property type="entry name" value="LysR_subst-bd"/>
</dbReference>
<evidence type="ECO:0000259" key="5">
    <source>
        <dbReference type="PROSITE" id="PS50931"/>
    </source>
</evidence>
<evidence type="ECO:0000256" key="2">
    <source>
        <dbReference type="ARBA" id="ARBA00023015"/>
    </source>
</evidence>
<dbReference type="Gene3D" id="3.40.190.10">
    <property type="entry name" value="Periplasmic binding protein-like II"/>
    <property type="match status" value="2"/>
</dbReference>
<keyword evidence="3" id="KW-0238">DNA-binding</keyword>
<dbReference type="KEGG" id="rama:IDM48_07405"/>
<keyword evidence="4" id="KW-0804">Transcription</keyword>
<protein>
    <submittedName>
        <fullName evidence="6">LysR family transcriptional regulator</fullName>
    </submittedName>
</protein>
<dbReference type="GO" id="GO:0003700">
    <property type="term" value="F:DNA-binding transcription factor activity"/>
    <property type="evidence" value="ECO:0007669"/>
    <property type="project" value="InterPro"/>
</dbReference>
<feature type="domain" description="HTH lysR-type" evidence="5">
    <location>
        <begin position="1"/>
        <end position="51"/>
    </location>
</feature>
<evidence type="ECO:0000313" key="6">
    <source>
        <dbReference type="EMBL" id="QNV41027.1"/>
    </source>
</evidence>
<dbReference type="InterPro" id="IPR036390">
    <property type="entry name" value="WH_DNA-bd_sf"/>
</dbReference>
<evidence type="ECO:0000256" key="1">
    <source>
        <dbReference type="ARBA" id="ARBA00009437"/>
    </source>
</evidence>
<name>A0A7H2BMY1_9MICC</name>
<dbReference type="GO" id="GO:0000976">
    <property type="term" value="F:transcription cis-regulatory region binding"/>
    <property type="evidence" value="ECO:0007669"/>
    <property type="project" value="TreeGrafter"/>
</dbReference>